<dbReference type="InterPro" id="IPR035965">
    <property type="entry name" value="PAS-like_dom_sf"/>
</dbReference>
<evidence type="ECO:0000259" key="1">
    <source>
        <dbReference type="PROSITE" id="PS50112"/>
    </source>
</evidence>
<dbReference type="SUPFAM" id="SSF55785">
    <property type="entry name" value="PYP-like sensor domain (PAS domain)"/>
    <property type="match status" value="3"/>
</dbReference>
<dbReference type="PROSITE" id="PS50113">
    <property type="entry name" value="PAC"/>
    <property type="match status" value="1"/>
</dbReference>
<dbReference type="SMART" id="SM00091">
    <property type="entry name" value="PAS"/>
    <property type="match status" value="3"/>
</dbReference>
<dbReference type="NCBIfam" id="TIGR00254">
    <property type="entry name" value="GGDEF"/>
    <property type="match status" value="1"/>
</dbReference>
<feature type="domain" description="PAC" evidence="2">
    <location>
        <begin position="328"/>
        <end position="380"/>
    </location>
</feature>
<proteinExistence type="predicted"/>
<dbReference type="OrthoDB" id="9759607at2"/>
<dbReference type="SUPFAM" id="SSF141868">
    <property type="entry name" value="EAL domain-like"/>
    <property type="match status" value="1"/>
</dbReference>
<dbReference type="PROSITE" id="PS50112">
    <property type="entry name" value="PAS"/>
    <property type="match status" value="2"/>
</dbReference>
<dbReference type="RefSeq" id="WP_013171696.1">
    <property type="nucleotide sequence ID" value="NC_014219.1"/>
</dbReference>
<feature type="domain" description="EAL" evidence="3">
    <location>
        <begin position="553"/>
        <end position="801"/>
    </location>
</feature>
<dbReference type="PANTHER" id="PTHR44757:SF2">
    <property type="entry name" value="BIOFILM ARCHITECTURE MAINTENANCE PROTEIN MBAA"/>
    <property type="match status" value="1"/>
</dbReference>
<feature type="domain" description="GGDEF" evidence="4">
    <location>
        <begin position="412"/>
        <end position="544"/>
    </location>
</feature>
<dbReference type="PANTHER" id="PTHR44757">
    <property type="entry name" value="DIGUANYLATE CYCLASE DGCP"/>
    <property type="match status" value="1"/>
</dbReference>
<dbReference type="Pfam" id="PF13426">
    <property type="entry name" value="PAS_9"/>
    <property type="match status" value="3"/>
</dbReference>
<dbReference type="Gene3D" id="3.20.20.450">
    <property type="entry name" value="EAL domain"/>
    <property type="match status" value="1"/>
</dbReference>
<dbReference type="InterPro" id="IPR035919">
    <property type="entry name" value="EAL_sf"/>
</dbReference>
<dbReference type="InterPro" id="IPR052155">
    <property type="entry name" value="Biofilm_reg_signaling"/>
</dbReference>
<dbReference type="SMART" id="SM00267">
    <property type="entry name" value="GGDEF"/>
    <property type="match status" value="1"/>
</dbReference>
<name>D6XYV9_BACIE</name>
<dbReference type="Pfam" id="PF00990">
    <property type="entry name" value="GGDEF"/>
    <property type="match status" value="1"/>
</dbReference>
<dbReference type="SMART" id="SM00086">
    <property type="entry name" value="PAC"/>
    <property type="match status" value="2"/>
</dbReference>
<dbReference type="InterPro" id="IPR000014">
    <property type="entry name" value="PAS"/>
</dbReference>
<dbReference type="CDD" id="cd01948">
    <property type="entry name" value="EAL"/>
    <property type="match status" value="1"/>
</dbReference>
<dbReference type="PROSITE" id="PS50887">
    <property type="entry name" value="GGDEF"/>
    <property type="match status" value="1"/>
</dbReference>
<evidence type="ECO:0000259" key="2">
    <source>
        <dbReference type="PROSITE" id="PS50113"/>
    </source>
</evidence>
<dbReference type="Proteomes" id="UP000000271">
    <property type="component" value="Chromosome"/>
</dbReference>
<organism evidence="5 6">
    <name type="scientific">Bacillus selenitireducens (strain ATCC 700615 / DSM 15326 / MLS10)</name>
    <dbReference type="NCBI Taxonomy" id="439292"/>
    <lineage>
        <taxon>Bacteria</taxon>
        <taxon>Bacillati</taxon>
        <taxon>Bacillota</taxon>
        <taxon>Bacilli</taxon>
        <taxon>Bacillales</taxon>
        <taxon>Bacillaceae</taxon>
        <taxon>Salisediminibacterium</taxon>
    </lineage>
</organism>
<dbReference type="Pfam" id="PF00563">
    <property type="entry name" value="EAL"/>
    <property type="match status" value="1"/>
</dbReference>
<protein>
    <submittedName>
        <fullName evidence="5">Diguanylate cyclase/phosphodiesterase with PAS/PAC sensor(S)</fullName>
    </submittedName>
</protein>
<dbReference type="InterPro" id="IPR043128">
    <property type="entry name" value="Rev_trsase/Diguanyl_cyclase"/>
</dbReference>
<evidence type="ECO:0000313" key="5">
    <source>
        <dbReference type="EMBL" id="ADH98267.1"/>
    </source>
</evidence>
<dbReference type="InterPro" id="IPR000700">
    <property type="entry name" value="PAS-assoc_C"/>
</dbReference>
<dbReference type="Gene3D" id="3.30.450.20">
    <property type="entry name" value="PAS domain"/>
    <property type="match status" value="3"/>
</dbReference>
<accession>D6XYV9</accession>
<dbReference type="Gene3D" id="3.30.70.270">
    <property type="match status" value="1"/>
</dbReference>
<feature type="domain" description="PAS" evidence="1">
    <location>
        <begin position="134"/>
        <end position="205"/>
    </location>
</feature>
<sequence>MPNRHHARQSPSETGRDYRELYQELFEHHHLPVLIIEPETGLIRDVNQKAVSFYQYSKDELMNMVISDINILDPDTIKAKMYAAKKNNTNSFHFRHRLKDGEIRDVKVDSIPVDFNGTHLLYSLITDITETLEKDSFFKALFNQSPYAIAILNRDYRISEVNGHFEALFGYGREEVLGLSPEFVIYPLDDESSMQDHIDQMERGVILTRDTLRKHKDGHLINVELIALPVYIESHLIATLAIYVDQTREKELEAHNQMLASVLENTGEGVVITNANSQIEWINQAFSTITEYTEQELIGKNPRLLKSGQHNAAFYHSMWHDLTTYGKWTGEIWNRRKNGDVYPEWLKIFALKDEEGEPYRYVGIVTDMSEVRAREERIDSLINQDKLTGLYNRYYVMRELEQDLIAAERYNQTATILFGDIDAFKSINENLGHAAGDELLRQMADLLQEVFAKALVARLSSDEFAIVFPRGTDDFEVRERLGLFFNELKKPFTLHNEDFYITCSFGVARYPDNGRERDDLMLNADIAMHHAKKREGNTFDYYTDVLGNQVKREFKVKTVIQRALDENLFHLHYQPTLSVQDGVIVGAEVLLRLDDPEEGRVSPGEFIPVAEKFGFIYSIGDWVLRNACKEALGTDAYRDGNLFLAVNVSVQQLENEAFPEQVDAILEETGFPAERLVFEVTEETSISDSDLVSGTLNALIEMGIQVAIDDFGTGYSSLGKIHQLNMHQLKIDQSFIRDIEKTTDIVHAIIAMGKSLRLNVVAEGVETEEQLAFLKEAGCDFAQGFYLHRPMPFADYRQLIE</sequence>
<dbReference type="InterPro" id="IPR001610">
    <property type="entry name" value="PAC"/>
</dbReference>
<dbReference type="CDD" id="cd00130">
    <property type="entry name" value="PAS"/>
    <property type="match status" value="3"/>
</dbReference>
<dbReference type="PROSITE" id="PS50883">
    <property type="entry name" value="EAL"/>
    <property type="match status" value="1"/>
</dbReference>
<evidence type="ECO:0000313" key="6">
    <source>
        <dbReference type="Proteomes" id="UP000000271"/>
    </source>
</evidence>
<gene>
    <name evidence="5" type="ordered locus">Bsel_0737</name>
</gene>
<dbReference type="InterPro" id="IPR000160">
    <property type="entry name" value="GGDEF_dom"/>
</dbReference>
<dbReference type="NCBIfam" id="TIGR00229">
    <property type="entry name" value="sensory_box"/>
    <property type="match status" value="3"/>
</dbReference>
<dbReference type="InterPro" id="IPR001633">
    <property type="entry name" value="EAL_dom"/>
</dbReference>
<dbReference type="STRING" id="439292.Bsel_0737"/>
<reference evidence="5" key="1">
    <citation type="submission" date="2009-10" db="EMBL/GenBank/DDBJ databases">
        <title>Complete sequence of Bacillus selenitireducens MLS10.</title>
        <authorList>
            <consortium name="US DOE Joint Genome Institute"/>
            <person name="Lucas S."/>
            <person name="Copeland A."/>
            <person name="Lapidus A."/>
            <person name="Glavina del Rio T."/>
            <person name="Dalin E."/>
            <person name="Tice H."/>
            <person name="Bruce D."/>
            <person name="Goodwin L."/>
            <person name="Pitluck S."/>
            <person name="Sims D."/>
            <person name="Brettin T."/>
            <person name="Detter J.C."/>
            <person name="Han C."/>
            <person name="Larimer F."/>
            <person name="Land M."/>
            <person name="Hauser L."/>
            <person name="Kyrpides N."/>
            <person name="Ovchinnikova G."/>
            <person name="Stolz J."/>
        </authorList>
    </citation>
    <scope>NUCLEOTIDE SEQUENCE [LARGE SCALE GENOMIC DNA]</scope>
    <source>
        <strain evidence="5">MLS10</strain>
    </source>
</reference>
<dbReference type="SUPFAM" id="SSF55073">
    <property type="entry name" value="Nucleotide cyclase"/>
    <property type="match status" value="1"/>
</dbReference>
<evidence type="ECO:0000259" key="3">
    <source>
        <dbReference type="PROSITE" id="PS50883"/>
    </source>
</evidence>
<dbReference type="KEGG" id="bse:Bsel_0737"/>
<dbReference type="InterPro" id="IPR029787">
    <property type="entry name" value="Nucleotide_cyclase"/>
</dbReference>
<dbReference type="eggNOG" id="COG5001">
    <property type="taxonomic scope" value="Bacteria"/>
</dbReference>
<keyword evidence="6" id="KW-1185">Reference proteome</keyword>
<dbReference type="CDD" id="cd01949">
    <property type="entry name" value="GGDEF"/>
    <property type="match status" value="1"/>
</dbReference>
<dbReference type="AlphaFoldDB" id="D6XYV9"/>
<feature type="domain" description="PAS" evidence="1">
    <location>
        <begin position="255"/>
        <end position="301"/>
    </location>
</feature>
<dbReference type="EMBL" id="CP001791">
    <property type="protein sequence ID" value="ADH98267.1"/>
    <property type="molecule type" value="Genomic_DNA"/>
</dbReference>
<dbReference type="HOGENOM" id="CLU_000445_70_20_9"/>
<evidence type="ECO:0000259" key="4">
    <source>
        <dbReference type="PROSITE" id="PS50887"/>
    </source>
</evidence>
<dbReference type="SMART" id="SM00052">
    <property type="entry name" value="EAL"/>
    <property type="match status" value="1"/>
</dbReference>